<protein>
    <submittedName>
        <fullName evidence="4">ABC transporter</fullName>
    </submittedName>
</protein>
<dbReference type="InterPro" id="IPR003593">
    <property type="entry name" value="AAA+_ATPase"/>
</dbReference>
<dbReference type="GO" id="GO:0016887">
    <property type="term" value="F:ATP hydrolysis activity"/>
    <property type="evidence" value="ECO:0007669"/>
    <property type="project" value="InterPro"/>
</dbReference>
<feature type="domain" description="ABC transporter" evidence="3">
    <location>
        <begin position="1"/>
        <end position="203"/>
    </location>
</feature>
<keyword evidence="1" id="KW-0547">Nucleotide-binding</keyword>
<dbReference type="Gene3D" id="3.40.50.300">
    <property type="entry name" value="P-loop containing nucleotide triphosphate hydrolases"/>
    <property type="match status" value="1"/>
</dbReference>
<keyword evidence="5" id="KW-1185">Reference proteome</keyword>
<organism evidence="4 5">
    <name type="scientific">Marinobacter zhejiangensis</name>
    <dbReference type="NCBI Taxonomy" id="488535"/>
    <lineage>
        <taxon>Bacteria</taxon>
        <taxon>Pseudomonadati</taxon>
        <taxon>Pseudomonadota</taxon>
        <taxon>Gammaproteobacteria</taxon>
        <taxon>Pseudomonadales</taxon>
        <taxon>Marinobacteraceae</taxon>
        <taxon>Marinobacter</taxon>
    </lineage>
</organism>
<sequence>MQSPMLELNTVQTDIISSKHLAAASGERVLLSGPSGSGKSYFLRILADLVPWQGAISLNGKPASAIPGPEWRQRVMLVPSASHWWQPLVEDHFTHPSDAPLEALGLDRGILKKDPQYLSSGERQRLALLRALDRKPAVLLLDEPSANLDPERTGQMETLLNDWCKKTPGLLVMTSHDPAQRTRMADRLWQIRGGQVIDTGEHA</sequence>
<dbReference type="Proteomes" id="UP000198519">
    <property type="component" value="Unassembled WGS sequence"/>
</dbReference>
<proteinExistence type="predicted"/>
<dbReference type="SMART" id="SM00382">
    <property type="entry name" value="AAA"/>
    <property type="match status" value="1"/>
</dbReference>
<evidence type="ECO:0000313" key="5">
    <source>
        <dbReference type="Proteomes" id="UP000198519"/>
    </source>
</evidence>
<dbReference type="PANTHER" id="PTHR43119">
    <property type="entry name" value="ABC TRANSPORT PROTEIN ATP-BINDING COMPONENT-RELATED"/>
    <property type="match status" value="1"/>
</dbReference>
<dbReference type="InterPro" id="IPR027417">
    <property type="entry name" value="P-loop_NTPase"/>
</dbReference>
<dbReference type="InterPro" id="IPR003439">
    <property type="entry name" value="ABC_transporter-like_ATP-bd"/>
</dbReference>
<evidence type="ECO:0000256" key="1">
    <source>
        <dbReference type="ARBA" id="ARBA00022741"/>
    </source>
</evidence>
<gene>
    <name evidence="4" type="ORF">SAMN04487963_2150</name>
</gene>
<accession>A0A1I4Q3J3</accession>
<name>A0A1I4Q3J3_9GAMM</name>
<dbReference type="PROSITE" id="PS00211">
    <property type="entry name" value="ABC_TRANSPORTER_1"/>
    <property type="match status" value="1"/>
</dbReference>
<dbReference type="OrthoDB" id="4408248at2"/>
<dbReference type="GO" id="GO:0005524">
    <property type="term" value="F:ATP binding"/>
    <property type="evidence" value="ECO:0007669"/>
    <property type="project" value="UniProtKB-KW"/>
</dbReference>
<dbReference type="PANTHER" id="PTHR43119:SF1">
    <property type="entry name" value="ABC TRANSPORTER DOMAIN-CONTAINING PROTEIN"/>
    <property type="match status" value="1"/>
</dbReference>
<evidence type="ECO:0000313" key="4">
    <source>
        <dbReference type="EMBL" id="SFM34436.1"/>
    </source>
</evidence>
<keyword evidence="2" id="KW-0067">ATP-binding</keyword>
<evidence type="ECO:0000256" key="2">
    <source>
        <dbReference type="ARBA" id="ARBA00022840"/>
    </source>
</evidence>
<dbReference type="RefSeq" id="WP_092022369.1">
    <property type="nucleotide sequence ID" value="NZ_FOUE01000003.1"/>
</dbReference>
<evidence type="ECO:0000259" key="3">
    <source>
        <dbReference type="PROSITE" id="PS50893"/>
    </source>
</evidence>
<dbReference type="AlphaFoldDB" id="A0A1I4Q3J3"/>
<reference evidence="5" key="1">
    <citation type="submission" date="2016-10" db="EMBL/GenBank/DDBJ databases">
        <authorList>
            <person name="Varghese N."/>
            <person name="Submissions S."/>
        </authorList>
    </citation>
    <scope>NUCLEOTIDE SEQUENCE [LARGE SCALE GENOMIC DNA]</scope>
    <source>
        <strain evidence="5">CGMCC 1.7061</strain>
    </source>
</reference>
<dbReference type="STRING" id="488535.SAMN04487963_2150"/>
<dbReference type="SUPFAM" id="SSF52540">
    <property type="entry name" value="P-loop containing nucleoside triphosphate hydrolases"/>
    <property type="match status" value="1"/>
</dbReference>
<dbReference type="InterPro" id="IPR017871">
    <property type="entry name" value="ABC_transporter-like_CS"/>
</dbReference>
<dbReference type="EMBL" id="FOUE01000003">
    <property type="protein sequence ID" value="SFM34436.1"/>
    <property type="molecule type" value="Genomic_DNA"/>
</dbReference>
<dbReference type="PROSITE" id="PS50893">
    <property type="entry name" value="ABC_TRANSPORTER_2"/>
    <property type="match status" value="1"/>
</dbReference>
<dbReference type="Pfam" id="PF00005">
    <property type="entry name" value="ABC_tran"/>
    <property type="match status" value="1"/>
</dbReference>